<evidence type="ECO:0000313" key="5">
    <source>
        <dbReference type="EMBL" id="NIR74790.1"/>
    </source>
</evidence>
<evidence type="ECO:0000256" key="4">
    <source>
        <dbReference type="ARBA" id="ARBA00023163"/>
    </source>
</evidence>
<dbReference type="InterPro" id="IPR005650">
    <property type="entry name" value="BlaI_family"/>
</dbReference>
<evidence type="ECO:0000256" key="2">
    <source>
        <dbReference type="ARBA" id="ARBA00023015"/>
    </source>
</evidence>
<evidence type="ECO:0000256" key="3">
    <source>
        <dbReference type="ARBA" id="ARBA00023125"/>
    </source>
</evidence>
<protein>
    <submittedName>
        <fullName evidence="5">BlaI/MecI/CopY family transcriptional regulator</fullName>
    </submittedName>
</protein>
<proteinExistence type="inferred from homology"/>
<keyword evidence="3" id="KW-0238">DNA-binding</keyword>
<dbReference type="GO" id="GO:0003677">
    <property type="term" value="F:DNA binding"/>
    <property type="evidence" value="ECO:0007669"/>
    <property type="project" value="UniProtKB-KW"/>
</dbReference>
<sequence>MSLPELTRSELAVLKALWDAGGELSAREVHEAIEAATGWAYSTTRTNLDRMAAKGLVEKWSSHGIYLFTSRISRAAGLAGVVRELAERILETDYAPVVSLFADSKALSAEEVEELERLLEEEAEG</sequence>
<organism evidence="5 6">
    <name type="scientific">Candidatus Kutchimonas denitrificans</name>
    <dbReference type="NCBI Taxonomy" id="3056748"/>
    <lineage>
        <taxon>Bacteria</taxon>
        <taxon>Pseudomonadati</taxon>
        <taxon>Gemmatimonadota</taxon>
        <taxon>Gemmatimonadia</taxon>
        <taxon>Candidatus Palauibacterales</taxon>
        <taxon>Candidatus Palauibacteraceae</taxon>
        <taxon>Candidatus Kutchimonas</taxon>
    </lineage>
</organism>
<dbReference type="Gene3D" id="1.10.10.10">
    <property type="entry name" value="Winged helix-like DNA-binding domain superfamily/Winged helix DNA-binding domain"/>
    <property type="match status" value="1"/>
</dbReference>
<dbReference type="EMBL" id="JAACAK010000049">
    <property type="protein sequence ID" value="NIR74790.1"/>
    <property type="molecule type" value="Genomic_DNA"/>
</dbReference>
<gene>
    <name evidence="5" type="ORF">GWO12_06710</name>
</gene>
<dbReference type="GO" id="GO:0045892">
    <property type="term" value="P:negative regulation of DNA-templated transcription"/>
    <property type="evidence" value="ECO:0007669"/>
    <property type="project" value="InterPro"/>
</dbReference>
<name>A0AAE5CBS6_9BACT</name>
<evidence type="ECO:0000313" key="6">
    <source>
        <dbReference type="Proteomes" id="UP000702544"/>
    </source>
</evidence>
<evidence type="ECO:0000256" key="1">
    <source>
        <dbReference type="ARBA" id="ARBA00011046"/>
    </source>
</evidence>
<dbReference type="SUPFAM" id="SSF46785">
    <property type="entry name" value="Winged helix' DNA-binding domain"/>
    <property type="match status" value="1"/>
</dbReference>
<keyword evidence="4" id="KW-0804">Transcription</keyword>
<accession>A0AAE5CBS6</accession>
<dbReference type="AlphaFoldDB" id="A0AAE5CBS6"/>
<reference evidence="5 6" key="1">
    <citation type="submission" date="2020-01" db="EMBL/GenBank/DDBJ databases">
        <title>Genomes assembled from Gulf of Kutch pelagic sediment metagenomes.</title>
        <authorList>
            <person name="Chandrashekar M."/>
            <person name="Mahajan M.S."/>
            <person name="Dave K.J."/>
            <person name="Vatsa P."/>
            <person name="Nathani N.M."/>
        </authorList>
    </citation>
    <scope>NUCLEOTIDE SEQUENCE [LARGE SCALE GENOMIC DNA]</scope>
    <source>
        <strain evidence="5">KS3-K002</strain>
    </source>
</reference>
<dbReference type="InterPro" id="IPR036388">
    <property type="entry name" value="WH-like_DNA-bd_sf"/>
</dbReference>
<keyword evidence="2" id="KW-0805">Transcription regulation</keyword>
<comment type="similarity">
    <text evidence="1">Belongs to the BlaI transcriptional regulatory family.</text>
</comment>
<comment type="caution">
    <text evidence="5">The sequence shown here is derived from an EMBL/GenBank/DDBJ whole genome shotgun (WGS) entry which is preliminary data.</text>
</comment>
<dbReference type="InterPro" id="IPR036390">
    <property type="entry name" value="WH_DNA-bd_sf"/>
</dbReference>
<dbReference type="Proteomes" id="UP000702544">
    <property type="component" value="Unassembled WGS sequence"/>
</dbReference>
<dbReference type="PIRSF" id="PIRSF019455">
    <property type="entry name" value="CopR_AtkY"/>
    <property type="match status" value="1"/>
</dbReference>
<dbReference type="Pfam" id="PF03965">
    <property type="entry name" value="Penicillinase_R"/>
    <property type="match status" value="1"/>
</dbReference>